<reference evidence="3" key="1">
    <citation type="journal article" date="2023" name="Mol. Phylogenet. Evol.">
        <title>Genome-scale phylogeny and comparative genomics of the fungal order Sordariales.</title>
        <authorList>
            <person name="Hensen N."/>
            <person name="Bonometti L."/>
            <person name="Westerberg I."/>
            <person name="Brannstrom I.O."/>
            <person name="Guillou S."/>
            <person name="Cros-Aarteil S."/>
            <person name="Calhoun S."/>
            <person name="Haridas S."/>
            <person name="Kuo A."/>
            <person name="Mondo S."/>
            <person name="Pangilinan J."/>
            <person name="Riley R."/>
            <person name="LaButti K."/>
            <person name="Andreopoulos B."/>
            <person name="Lipzen A."/>
            <person name="Chen C."/>
            <person name="Yan M."/>
            <person name="Daum C."/>
            <person name="Ng V."/>
            <person name="Clum A."/>
            <person name="Steindorff A."/>
            <person name="Ohm R.A."/>
            <person name="Martin F."/>
            <person name="Silar P."/>
            <person name="Natvig D.O."/>
            <person name="Lalanne C."/>
            <person name="Gautier V."/>
            <person name="Ament-Velasquez S.L."/>
            <person name="Kruys A."/>
            <person name="Hutchinson M.I."/>
            <person name="Powell A.J."/>
            <person name="Barry K."/>
            <person name="Miller A.N."/>
            <person name="Grigoriev I.V."/>
            <person name="Debuchy R."/>
            <person name="Gladieux P."/>
            <person name="Hiltunen Thoren M."/>
            <person name="Johannesson H."/>
        </authorList>
    </citation>
    <scope>NUCLEOTIDE SEQUENCE</scope>
    <source>
        <strain evidence="3">CBS 532.94</strain>
    </source>
</reference>
<feature type="region of interest" description="Disordered" evidence="1">
    <location>
        <begin position="143"/>
        <end position="198"/>
    </location>
</feature>
<sequence>MKHTASMLLAAGLAAAQSTTVQILMPMADPQAIAGSVISAGPTATEYFVACATGTDLEECGLGDGGVTVTYGPSTVAYTMAYTAEETYSANVACKLDPSKDEAQCVGTMVEGKTTTVTSDILTGYSTYILPVTITAGADKLAGGTGPTTADSTAAPTATAATTLSTSAVPTNSQGSSSSSASAGAASSTSTSTSTGGVPRITQNAVVLGAAALVGGAMFM</sequence>
<keyword evidence="2" id="KW-0732">Signal</keyword>
<gene>
    <name evidence="3" type="ORF">C8A03DRAFT_17953</name>
</gene>
<keyword evidence="4" id="KW-1185">Reference proteome</keyword>
<comment type="caution">
    <text evidence="3">The sequence shown here is derived from an EMBL/GenBank/DDBJ whole genome shotgun (WGS) entry which is preliminary data.</text>
</comment>
<feature type="chain" id="PRO_5043021655" evidence="2">
    <location>
        <begin position="19"/>
        <end position="220"/>
    </location>
</feature>
<protein>
    <submittedName>
        <fullName evidence="3">Uncharacterized protein</fullName>
    </submittedName>
</protein>
<dbReference type="AlphaFoldDB" id="A0AAN7C5T8"/>
<evidence type="ECO:0000256" key="2">
    <source>
        <dbReference type="SAM" id="SignalP"/>
    </source>
</evidence>
<dbReference type="EMBL" id="MU860281">
    <property type="protein sequence ID" value="KAK4235282.1"/>
    <property type="molecule type" value="Genomic_DNA"/>
</dbReference>
<evidence type="ECO:0000313" key="3">
    <source>
        <dbReference type="EMBL" id="KAK4235282.1"/>
    </source>
</evidence>
<dbReference type="PANTHER" id="PTHR40640:SF1">
    <property type="entry name" value="ANCHORED GLYCOPROTEIN, PUTATIVE (AFU_ORTHOLOGUE AFUA_8G04860)-RELATED"/>
    <property type="match status" value="1"/>
</dbReference>
<feature type="signal peptide" evidence="2">
    <location>
        <begin position="1"/>
        <end position="18"/>
    </location>
</feature>
<name>A0AAN7C5T8_9PEZI</name>
<dbReference type="PANTHER" id="PTHR40640">
    <property type="entry name" value="ANCHORED GLYCOPROTEIN, PUTATIVE (AFU_ORTHOLOGUE AFUA_8G04860)-RELATED"/>
    <property type="match status" value="1"/>
</dbReference>
<proteinExistence type="predicted"/>
<accession>A0AAN7C5T8</accession>
<dbReference type="Proteomes" id="UP001303760">
    <property type="component" value="Unassembled WGS sequence"/>
</dbReference>
<reference evidence="3" key="2">
    <citation type="submission" date="2023-05" db="EMBL/GenBank/DDBJ databases">
        <authorList>
            <consortium name="Lawrence Berkeley National Laboratory"/>
            <person name="Steindorff A."/>
            <person name="Hensen N."/>
            <person name="Bonometti L."/>
            <person name="Westerberg I."/>
            <person name="Brannstrom I.O."/>
            <person name="Guillou S."/>
            <person name="Cros-Aarteil S."/>
            <person name="Calhoun S."/>
            <person name="Haridas S."/>
            <person name="Kuo A."/>
            <person name="Mondo S."/>
            <person name="Pangilinan J."/>
            <person name="Riley R."/>
            <person name="Labutti K."/>
            <person name="Andreopoulos B."/>
            <person name="Lipzen A."/>
            <person name="Chen C."/>
            <person name="Yanf M."/>
            <person name="Daum C."/>
            <person name="Ng V."/>
            <person name="Clum A."/>
            <person name="Ohm R."/>
            <person name="Martin F."/>
            <person name="Silar P."/>
            <person name="Natvig D."/>
            <person name="Lalanne C."/>
            <person name="Gautier V."/>
            <person name="Ament-Velasquez S.L."/>
            <person name="Kruys A."/>
            <person name="Hutchinson M.I."/>
            <person name="Powell A.J."/>
            <person name="Barry K."/>
            <person name="Miller A.N."/>
            <person name="Grigoriev I.V."/>
            <person name="Debuchy R."/>
            <person name="Gladieux P."/>
            <person name="Thoren M.H."/>
            <person name="Johannesson H."/>
        </authorList>
    </citation>
    <scope>NUCLEOTIDE SEQUENCE</scope>
    <source>
        <strain evidence="3">CBS 532.94</strain>
    </source>
</reference>
<evidence type="ECO:0000313" key="4">
    <source>
        <dbReference type="Proteomes" id="UP001303760"/>
    </source>
</evidence>
<evidence type="ECO:0000256" key="1">
    <source>
        <dbReference type="SAM" id="MobiDB-lite"/>
    </source>
</evidence>
<organism evidence="3 4">
    <name type="scientific">Achaetomium macrosporum</name>
    <dbReference type="NCBI Taxonomy" id="79813"/>
    <lineage>
        <taxon>Eukaryota</taxon>
        <taxon>Fungi</taxon>
        <taxon>Dikarya</taxon>
        <taxon>Ascomycota</taxon>
        <taxon>Pezizomycotina</taxon>
        <taxon>Sordariomycetes</taxon>
        <taxon>Sordariomycetidae</taxon>
        <taxon>Sordariales</taxon>
        <taxon>Chaetomiaceae</taxon>
        <taxon>Achaetomium</taxon>
    </lineage>
</organism>
<feature type="compositionally biased region" description="Low complexity" evidence="1">
    <location>
        <begin position="147"/>
        <end position="197"/>
    </location>
</feature>